<dbReference type="PANTHER" id="PTHR45868">
    <property type="entry name" value="HEAVY METAL-ASSOCIATED ISOPRENYLATED PLANT PROTEIN 33-RELATED"/>
    <property type="match status" value="1"/>
</dbReference>
<dbReference type="CDD" id="cd00371">
    <property type="entry name" value="HMA"/>
    <property type="match status" value="1"/>
</dbReference>
<feature type="domain" description="HMA" evidence="6">
    <location>
        <begin position="2"/>
        <end position="65"/>
    </location>
</feature>
<dbReference type="AlphaFoldDB" id="A0AA88UZ78"/>
<dbReference type="PANTHER" id="PTHR45868:SF80">
    <property type="entry name" value="F15K9.8-RELATED"/>
    <property type="match status" value="1"/>
</dbReference>
<evidence type="ECO:0000256" key="3">
    <source>
        <dbReference type="ARBA" id="ARBA00022723"/>
    </source>
</evidence>
<dbReference type="EMBL" id="JAVXUP010003762">
    <property type="protein sequence ID" value="KAK2998209.1"/>
    <property type="molecule type" value="Genomic_DNA"/>
</dbReference>
<evidence type="ECO:0000256" key="1">
    <source>
        <dbReference type="ARBA" id="ARBA00004170"/>
    </source>
</evidence>
<dbReference type="SUPFAM" id="SSF55008">
    <property type="entry name" value="HMA, heavy metal-associated domain"/>
    <property type="match status" value="1"/>
</dbReference>
<dbReference type="GO" id="GO:0009626">
    <property type="term" value="P:plant-type hypersensitive response"/>
    <property type="evidence" value="ECO:0007669"/>
    <property type="project" value="UniProtKB-KW"/>
</dbReference>
<dbReference type="InterPro" id="IPR036163">
    <property type="entry name" value="HMA_dom_sf"/>
</dbReference>
<sequence length="243" mass="26943">MDKSFALAVYIHCDCCKKDMKKWIEKIPGVDSVALNAAQGKVTISGTVDPQLVIKTLGKHKRKAKLLWEKGLPTNKADDMQIVIQKKPPAGMSDQNMVMQLQQLSQIDGLENVEVTYTKSIKLTFKGQEGESSKKIVVDDVYSPKMHHEMNNVHDRHGCHGIDSTCCGHCRVCGMHNQGGYGYWQPPVYPFIPLPMPPPPWPASIPSAPELVSDYDPAGTPPPPAFPYPSTYGDDYQNGCKMF</sequence>
<evidence type="ECO:0000313" key="9">
    <source>
        <dbReference type="Proteomes" id="UP001188597"/>
    </source>
</evidence>
<evidence type="ECO:0000259" key="6">
    <source>
        <dbReference type="PROSITE" id="PS50846"/>
    </source>
</evidence>
<dbReference type="PROSITE" id="PS50846">
    <property type="entry name" value="HMA_2"/>
    <property type="match status" value="1"/>
</dbReference>
<comment type="similarity">
    <text evidence="5">Belongs to the HIPP family.</text>
</comment>
<evidence type="ECO:0000313" key="7">
    <source>
        <dbReference type="EMBL" id="KAK2998209.1"/>
    </source>
</evidence>
<comment type="caution">
    <text evidence="7">The sequence shown here is derived from an EMBL/GenBank/DDBJ whole genome shotgun (WGS) entry which is preliminary data.</text>
</comment>
<evidence type="ECO:0000256" key="2">
    <source>
        <dbReference type="ARBA" id="ARBA00022481"/>
    </source>
</evidence>
<keyword evidence="2" id="KW-0488">Methylation</keyword>
<evidence type="ECO:0000256" key="4">
    <source>
        <dbReference type="ARBA" id="ARBA00023289"/>
    </source>
</evidence>
<reference evidence="7" key="1">
    <citation type="submission" date="2022-12" db="EMBL/GenBank/DDBJ databases">
        <title>Draft genome assemblies for two species of Escallonia (Escalloniales).</title>
        <authorList>
            <person name="Chanderbali A."/>
            <person name="Dervinis C."/>
            <person name="Anghel I."/>
            <person name="Soltis D."/>
            <person name="Soltis P."/>
            <person name="Zapata F."/>
        </authorList>
    </citation>
    <scope>NUCLEOTIDE SEQUENCE</scope>
    <source>
        <strain evidence="7">UCBG64.0493</strain>
        <tissue evidence="7">Leaf</tissue>
    </source>
</reference>
<accession>A0AA88UZ78</accession>
<dbReference type="Gene3D" id="3.30.70.100">
    <property type="match status" value="1"/>
</dbReference>
<keyword evidence="4" id="KW-0449">Lipoprotein</keyword>
<protein>
    <recommendedName>
        <fullName evidence="6">HMA domain-containing protein</fullName>
    </recommendedName>
</protein>
<comment type="subcellular location">
    <subcellularLocation>
        <location evidence="1">Membrane</location>
        <topology evidence="1">Peripheral membrane protein</topology>
    </subcellularLocation>
</comment>
<name>A0AA88UZ78_9ASTE</name>
<gene>
    <name evidence="8" type="ORF">RJ639_017322</name>
    <name evidence="7" type="ORF">RJ639_023473</name>
</gene>
<organism evidence="7 9">
    <name type="scientific">Escallonia herrerae</name>
    <dbReference type="NCBI Taxonomy" id="1293975"/>
    <lineage>
        <taxon>Eukaryota</taxon>
        <taxon>Viridiplantae</taxon>
        <taxon>Streptophyta</taxon>
        <taxon>Embryophyta</taxon>
        <taxon>Tracheophyta</taxon>
        <taxon>Spermatophyta</taxon>
        <taxon>Magnoliopsida</taxon>
        <taxon>eudicotyledons</taxon>
        <taxon>Gunneridae</taxon>
        <taxon>Pentapetalae</taxon>
        <taxon>asterids</taxon>
        <taxon>campanulids</taxon>
        <taxon>Escalloniales</taxon>
        <taxon>Escalloniaceae</taxon>
        <taxon>Escallonia</taxon>
    </lineage>
</organism>
<dbReference type="EMBL" id="JAVXUP010001915">
    <property type="protein sequence ID" value="KAK3007027.1"/>
    <property type="molecule type" value="Genomic_DNA"/>
</dbReference>
<dbReference type="Pfam" id="PF00403">
    <property type="entry name" value="HMA"/>
    <property type="match status" value="1"/>
</dbReference>
<evidence type="ECO:0000256" key="5">
    <source>
        <dbReference type="ARBA" id="ARBA00024045"/>
    </source>
</evidence>
<evidence type="ECO:0000313" key="8">
    <source>
        <dbReference type="EMBL" id="KAK3007027.1"/>
    </source>
</evidence>
<dbReference type="Proteomes" id="UP001188597">
    <property type="component" value="Unassembled WGS sequence"/>
</dbReference>
<dbReference type="InterPro" id="IPR006121">
    <property type="entry name" value="HMA_dom"/>
</dbReference>
<keyword evidence="4" id="KW-0636">Prenylation</keyword>
<proteinExistence type="inferred from homology"/>
<keyword evidence="9" id="KW-1185">Reference proteome</keyword>
<dbReference type="GO" id="GO:0046872">
    <property type="term" value="F:metal ion binding"/>
    <property type="evidence" value="ECO:0007669"/>
    <property type="project" value="UniProtKB-KW"/>
</dbReference>
<dbReference type="GO" id="GO:0016020">
    <property type="term" value="C:membrane"/>
    <property type="evidence" value="ECO:0007669"/>
    <property type="project" value="UniProtKB-SubCell"/>
</dbReference>
<keyword evidence="3" id="KW-0479">Metal-binding</keyword>